<dbReference type="GO" id="GO:0003677">
    <property type="term" value="F:DNA binding"/>
    <property type="evidence" value="ECO:0007669"/>
    <property type="project" value="UniProtKB-KW"/>
</dbReference>
<dbReference type="RefSeq" id="XP_056538948.1">
    <property type="nucleotide sequence ID" value="XM_056691242.1"/>
</dbReference>
<name>A0A9W9HPS6_9EURO</name>
<gene>
    <name evidence="8" type="ORF">N7482_009118</name>
</gene>
<dbReference type="PROSITE" id="PS50048">
    <property type="entry name" value="ZN2_CY6_FUNGAL_2"/>
    <property type="match status" value="1"/>
</dbReference>
<evidence type="ECO:0000313" key="9">
    <source>
        <dbReference type="Proteomes" id="UP001149163"/>
    </source>
</evidence>
<dbReference type="Proteomes" id="UP001149163">
    <property type="component" value="Unassembled WGS sequence"/>
</dbReference>
<dbReference type="InterPro" id="IPR036864">
    <property type="entry name" value="Zn2-C6_fun-type_DNA-bd_sf"/>
</dbReference>
<dbReference type="GeneID" id="81430418"/>
<dbReference type="Pfam" id="PF04082">
    <property type="entry name" value="Fungal_trans"/>
    <property type="match status" value="1"/>
</dbReference>
<keyword evidence="5" id="KW-0539">Nucleus</keyword>
<dbReference type="InterPro" id="IPR007219">
    <property type="entry name" value="XnlR_reg_dom"/>
</dbReference>
<proteinExistence type="predicted"/>
<dbReference type="OrthoDB" id="2399539at2759"/>
<evidence type="ECO:0000256" key="5">
    <source>
        <dbReference type="ARBA" id="ARBA00023242"/>
    </source>
</evidence>
<dbReference type="Gene3D" id="4.10.240.10">
    <property type="entry name" value="Zn(2)-C6 fungal-type DNA-binding domain"/>
    <property type="match status" value="1"/>
</dbReference>
<keyword evidence="9" id="KW-1185">Reference proteome</keyword>
<dbReference type="PROSITE" id="PS00463">
    <property type="entry name" value="ZN2_CY6_FUNGAL_1"/>
    <property type="match status" value="1"/>
</dbReference>
<dbReference type="EMBL" id="JAPQKN010000007">
    <property type="protein sequence ID" value="KAJ5152640.1"/>
    <property type="molecule type" value="Genomic_DNA"/>
</dbReference>
<dbReference type="SMART" id="SM00066">
    <property type="entry name" value="GAL4"/>
    <property type="match status" value="1"/>
</dbReference>
<feature type="region of interest" description="Disordered" evidence="6">
    <location>
        <begin position="55"/>
        <end position="84"/>
    </location>
</feature>
<dbReference type="GO" id="GO:0008270">
    <property type="term" value="F:zinc ion binding"/>
    <property type="evidence" value="ECO:0007669"/>
    <property type="project" value="InterPro"/>
</dbReference>
<evidence type="ECO:0000313" key="8">
    <source>
        <dbReference type="EMBL" id="KAJ5152640.1"/>
    </source>
</evidence>
<reference evidence="8" key="2">
    <citation type="journal article" date="2023" name="IMA Fungus">
        <title>Comparative genomic study of the Penicillium genus elucidates a diverse pangenome and 15 lateral gene transfer events.</title>
        <authorList>
            <person name="Petersen C."/>
            <person name="Sorensen T."/>
            <person name="Nielsen M.R."/>
            <person name="Sondergaard T.E."/>
            <person name="Sorensen J.L."/>
            <person name="Fitzpatrick D.A."/>
            <person name="Frisvad J.C."/>
            <person name="Nielsen K.L."/>
        </authorList>
    </citation>
    <scope>NUCLEOTIDE SEQUENCE</scope>
    <source>
        <strain evidence="8">IBT 26290</strain>
    </source>
</reference>
<dbReference type="GO" id="GO:0000981">
    <property type="term" value="F:DNA-binding transcription factor activity, RNA polymerase II-specific"/>
    <property type="evidence" value="ECO:0007669"/>
    <property type="project" value="InterPro"/>
</dbReference>
<reference evidence="8" key="1">
    <citation type="submission" date="2022-11" db="EMBL/GenBank/DDBJ databases">
        <authorList>
            <person name="Petersen C."/>
        </authorList>
    </citation>
    <scope>NUCLEOTIDE SEQUENCE</scope>
    <source>
        <strain evidence="8">IBT 26290</strain>
    </source>
</reference>
<keyword evidence="1" id="KW-0479">Metal-binding</keyword>
<evidence type="ECO:0000256" key="4">
    <source>
        <dbReference type="ARBA" id="ARBA00023163"/>
    </source>
</evidence>
<keyword evidence="3" id="KW-0238">DNA-binding</keyword>
<protein>
    <recommendedName>
        <fullName evidence="7">Zn(2)-C6 fungal-type domain-containing protein</fullName>
    </recommendedName>
</protein>
<dbReference type="InterPro" id="IPR001138">
    <property type="entry name" value="Zn2Cys6_DnaBD"/>
</dbReference>
<accession>A0A9W9HPS6</accession>
<dbReference type="PANTHER" id="PTHR47431">
    <property type="entry name" value="ZN(II)2CYS6 TRANSCRIPTION FACTOR (EUROFUNG)-RELATED"/>
    <property type="match status" value="1"/>
</dbReference>
<dbReference type="CDD" id="cd00067">
    <property type="entry name" value="GAL4"/>
    <property type="match status" value="1"/>
</dbReference>
<feature type="domain" description="Zn(2)-C6 fungal-type" evidence="7">
    <location>
        <begin position="21"/>
        <end position="51"/>
    </location>
</feature>
<keyword evidence="4" id="KW-0804">Transcription</keyword>
<sequence>MSDTVEQSNQPPARATRSSLACAACRYKHLRCDGKKPACSRCVVDRKECIYHASRRRGNPRSKQSQESSTTTVSDSSPPPTLDNQTYFNLPSSATSLETDISSLTSNSESVLLGLYYEFFHAAHPCVLPRQFLSCYSSESAIQPLLLVLHYIGSLFATSISSELPHQDAQKALASIRSGNHPITGFDVQAVLLYSIAIYWCNEPDLGVELLDEAIHLALELGMNRQEFAQQNAQNDPILEESWRRTWWQIYITDAHIAGSTHKYPFRTNQIEMTVDLPCEEYDYASGNISRPRCLQDYDNREFFSDDEAAFSSYAELIGLTRGIDHALSPGASEDAQVYSSMCSNADTNVTAWHSLLPTSKRTLFHPDGTVDEVMFKAEFIMHTYTVEIHRPMSSLAYSPIESVARCAPKAPSDRLKCSNSAERQLHTMKCLAAVEKLEYLLTLPTNIEAHSPFIICMIANSTIAHLSACRFVWVGAKRAQCREKIRLTMGTLKRLSAHWMLGKRTYREIGLIAREILGLVNNTPAPEPPVSSWVEESPVDLNALGLLPGLDFDFCALFDSSVPSAIGEPLADFMKFPATPIS</sequence>
<evidence type="ECO:0000256" key="3">
    <source>
        <dbReference type="ARBA" id="ARBA00023125"/>
    </source>
</evidence>
<keyword evidence="2" id="KW-0805">Transcription regulation</keyword>
<dbReference type="GO" id="GO:0006351">
    <property type="term" value="P:DNA-templated transcription"/>
    <property type="evidence" value="ECO:0007669"/>
    <property type="project" value="InterPro"/>
</dbReference>
<comment type="caution">
    <text evidence="8">The sequence shown here is derived from an EMBL/GenBank/DDBJ whole genome shotgun (WGS) entry which is preliminary data.</text>
</comment>
<evidence type="ECO:0000259" key="7">
    <source>
        <dbReference type="PROSITE" id="PS50048"/>
    </source>
</evidence>
<evidence type="ECO:0000256" key="2">
    <source>
        <dbReference type="ARBA" id="ARBA00023015"/>
    </source>
</evidence>
<dbReference type="SMART" id="SM00906">
    <property type="entry name" value="Fungal_trans"/>
    <property type="match status" value="1"/>
</dbReference>
<dbReference type="CDD" id="cd12148">
    <property type="entry name" value="fungal_TF_MHR"/>
    <property type="match status" value="1"/>
</dbReference>
<evidence type="ECO:0000256" key="1">
    <source>
        <dbReference type="ARBA" id="ARBA00022723"/>
    </source>
</evidence>
<organism evidence="8 9">
    <name type="scientific">Penicillium canariense</name>
    <dbReference type="NCBI Taxonomy" id="189055"/>
    <lineage>
        <taxon>Eukaryota</taxon>
        <taxon>Fungi</taxon>
        <taxon>Dikarya</taxon>
        <taxon>Ascomycota</taxon>
        <taxon>Pezizomycotina</taxon>
        <taxon>Eurotiomycetes</taxon>
        <taxon>Eurotiomycetidae</taxon>
        <taxon>Eurotiales</taxon>
        <taxon>Aspergillaceae</taxon>
        <taxon>Penicillium</taxon>
    </lineage>
</organism>
<evidence type="ECO:0000256" key="6">
    <source>
        <dbReference type="SAM" id="MobiDB-lite"/>
    </source>
</evidence>
<dbReference type="SUPFAM" id="SSF57701">
    <property type="entry name" value="Zn2/Cys6 DNA-binding domain"/>
    <property type="match status" value="1"/>
</dbReference>
<dbReference type="AlphaFoldDB" id="A0A9W9HPS6"/>
<dbReference type="PANTHER" id="PTHR47431:SF4">
    <property type="entry name" value="ZN(II)2CYS6 TRANSCRIPTION FACTOR (EUROFUNG)"/>
    <property type="match status" value="1"/>
</dbReference>
<dbReference type="Pfam" id="PF00172">
    <property type="entry name" value="Zn_clus"/>
    <property type="match status" value="1"/>
</dbReference>